<dbReference type="eggNOG" id="COG2226">
    <property type="taxonomic scope" value="Bacteria"/>
</dbReference>
<evidence type="ECO:0000313" key="3">
    <source>
        <dbReference type="EMBL" id="AEE47312.1"/>
    </source>
</evidence>
<dbReference type="GO" id="GO:0008757">
    <property type="term" value="F:S-adenosylmethionine-dependent methyltransferase activity"/>
    <property type="evidence" value="ECO:0007669"/>
    <property type="project" value="InterPro"/>
</dbReference>
<dbReference type="Proteomes" id="UP000008460">
    <property type="component" value="Chromosome"/>
</dbReference>
<gene>
    <name evidence="3" type="ordered locus">Celf_3198</name>
</gene>
<keyword evidence="3" id="KW-0808">Transferase</keyword>
<sequence length="304" mass="31286">MADDRLHGADADDERVRADDERVHADAERVRADAERVRAGDDHVAVGSGAGGADDAHVEAWDAMADGWTTLWAPMAAPAHALLADRAGVGPGTRALDVGCGGGQLLAVLAARGATVAGVDPAPRMVARARAAVPGADVRRGDAEHLPWPDAAFDVVVSLNALDLADDVPAALAEAVRVTVPGGLVALCGWAEAARNDVAVLASAVARHAGDGDGLPDQELRVPGGWERLLVAGGLGVEATGVVDVPWDLPDADTLVRALLLGADDDERDDTAPVVLAAARPFRTAAGGYRLRNAFRWAIGRRPA</sequence>
<dbReference type="PANTHER" id="PTHR42912">
    <property type="entry name" value="METHYLTRANSFERASE"/>
    <property type="match status" value="1"/>
</dbReference>
<dbReference type="PANTHER" id="PTHR42912:SF95">
    <property type="entry name" value="METHYLTRANSFERASE TYPE 11 DOMAIN-CONTAINING PROTEIN"/>
    <property type="match status" value="1"/>
</dbReference>
<proteinExistence type="predicted"/>
<dbReference type="GO" id="GO:0032259">
    <property type="term" value="P:methylation"/>
    <property type="evidence" value="ECO:0007669"/>
    <property type="project" value="UniProtKB-KW"/>
</dbReference>
<accession>F4H0E3</accession>
<dbReference type="KEGG" id="cfi:Celf_3198"/>
<evidence type="ECO:0000259" key="2">
    <source>
        <dbReference type="Pfam" id="PF08241"/>
    </source>
</evidence>
<dbReference type="InterPro" id="IPR013216">
    <property type="entry name" value="Methyltransf_11"/>
</dbReference>
<dbReference type="InterPro" id="IPR050508">
    <property type="entry name" value="Methyltransf_Superfamily"/>
</dbReference>
<dbReference type="RefSeq" id="WP_013772336.1">
    <property type="nucleotide sequence ID" value="NC_015514.1"/>
</dbReference>
<name>F4H0E3_CELFA</name>
<feature type="domain" description="Methyltransferase type 11" evidence="2">
    <location>
        <begin position="96"/>
        <end position="186"/>
    </location>
</feature>
<dbReference type="AlphaFoldDB" id="F4H0E3"/>
<dbReference type="Pfam" id="PF08241">
    <property type="entry name" value="Methyltransf_11"/>
    <property type="match status" value="1"/>
</dbReference>
<dbReference type="SUPFAM" id="SSF53335">
    <property type="entry name" value="S-adenosyl-L-methionine-dependent methyltransferases"/>
    <property type="match status" value="1"/>
</dbReference>
<dbReference type="HOGENOM" id="CLU_983231_0_0_11"/>
<protein>
    <submittedName>
        <fullName evidence="3">Methyltransferase type 11</fullName>
    </submittedName>
</protein>
<dbReference type="CDD" id="cd02440">
    <property type="entry name" value="AdoMet_MTases"/>
    <property type="match status" value="1"/>
</dbReference>
<evidence type="ECO:0000313" key="4">
    <source>
        <dbReference type="Proteomes" id="UP000008460"/>
    </source>
</evidence>
<dbReference type="Gene3D" id="3.40.50.150">
    <property type="entry name" value="Vaccinia Virus protein VP39"/>
    <property type="match status" value="1"/>
</dbReference>
<dbReference type="EMBL" id="CP002666">
    <property type="protein sequence ID" value="AEE47312.1"/>
    <property type="molecule type" value="Genomic_DNA"/>
</dbReference>
<dbReference type="STRING" id="590998.Celf_3198"/>
<feature type="region of interest" description="Disordered" evidence="1">
    <location>
        <begin position="1"/>
        <end position="29"/>
    </location>
</feature>
<evidence type="ECO:0000256" key="1">
    <source>
        <dbReference type="SAM" id="MobiDB-lite"/>
    </source>
</evidence>
<keyword evidence="3" id="KW-0489">Methyltransferase</keyword>
<dbReference type="InterPro" id="IPR029063">
    <property type="entry name" value="SAM-dependent_MTases_sf"/>
</dbReference>
<keyword evidence="4" id="KW-1185">Reference proteome</keyword>
<reference evidence="3 4" key="1">
    <citation type="submission" date="2011-04" db="EMBL/GenBank/DDBJ databases">
        <title>Complete sequence of Cellulomonas fimi ATCC 484.</title>
        <authorList>
            <consortium name="US DOE Joint Genome Institute"/>
            <person name="Lucas S."/>
            <person name="Han J."/>
            <person name="Lapidus A."/>
            <person name="Cheng J.-F."/>
            <person name="Goodwin L."/>
            <person name="Pitluck S."/>
            <person name="Peters L."/>
            <person name="Chertkov O."/>
            <person name="Detter J.C."/>
            <person name="Han C."/>
            <person name="Tapia R."/>
            <person name="Land M."/>
            <person name="Hauser L."/>
            <person name="Kyrpides N."/>
            <person name="Ivanova N."/>
            <person name="Ovchinnikova G."/>
            <person name="Pagani I."/>
            <person name="Mead D."/>
            <person name="Brumm P."/>
            <person name="Woyke T."/>
        </authorList>
    </citation>
    <scope>NUCLEOTIDE SEQUENCE [LARGE SCALE GENOMIC DNA]</scope>
    <source>
        <strain evidence="4">ATCC 484 / DSM 20113 / JCM 1341 / NBRC 15513 / NCIMB 8980 / NCTC 7547</strain>
    </source>
</reference>
<organism evidence="3 4">
    <name type="scientific">Cellulomonas fimi (strain ATCC 484 / DSM 20113 / JCM 1341 / CCUG 24087 / LMG 16345 / NBRC 15513 / NCIMB 8980 / NCTC 7547 / NRS-133)</name>
    <dbReference type="NCBI Taxonomy" id="590998"/>
    <lineage>
        <taxon>Bacteria</taxon>
        <taxon>Bacillati</taxon>
        <taxon>Actinomycetota</taxon>
        <taxon>Actinomycetes</taxon>
        <taxon>Micrococcales</taxon>
        <taxon>Cellulomonadaceae</taxon>
        <taxon>Cellulomonas</taxon>
    </lineage>
</organism>